<evidence type="ECO:0000313" key="8">
    <source>
        <dbReference type="EMBL" id="SEL06499.1"/>
    </source>
</evidence>
<dbReference type="RefSeq" id="WP_089907996.1">
    <property type="nucleotide sequence ID" value="NZ_FOBB01000001.1"/>
</dbReference>
<name>A0A1H7M5X0_9BACT</name>
<evidence type="ECO:0000256" key="1">
    <source>
        <dbReference type="ARBA" id="ARBA00004442"/>
    </source>
</evidence>
<dbReference type="Proteomes" id="UP000198984">
    <property type="component" value="Unassembled WGS sequence"/>
</dbReference>
<dbReference type="STRING" id="573321.SAMN04488505_1011410"/>
<evidence type="ECO:0000313" key="9">
    <source>
        <dbReference type="Proteomes" id="UP000198984"/>
    </source>
</evidence>
<dbReference type="AlphaFoldDB" id="A0A1H7M5X0"/>
<evidence type="ECO:0000256" key="4">
    <source>
        <dbReference type="ARBA" id="ARBA00023136"/>
    </source>
</evidence>
<gene>
    <name evidence="8" type="ORF">SAMN04488505_1011410</name>
</gene>
<dbReference type="InterPro" id="IPR011990">
    <property type="entry name" value="TPR-like_helical_dom_sf"/>
</dbReference>
<dbReference type="Pfam" id="PF14322">
    <property type="entry name" value="SusD-like_3"/>
    <property type="match status" value="1"/>
</dbReference>
<organism evidence="8 9">
    <name type="scientific">Chitinophaga rupis</name>
    <dbReference type="NCBI Taxonomy" id="573321"/>
    <lineage>
        <taxon>Bacteria</taxon>
        <taxon>Pseudomonadati</taxon>
        <taxon>Bacteroidota</taxon>
        <taxon>Chitinophagia</taxon>
        <taxon>Chitinophagales</taxon>
        <taxon>Chitinophagaceae</taxon>
        <taxon>Chitinophaga</taxon>
    </lineage>
</organism>
<feature type="domain" description="SusD-like N-terminal" evidence="7">
    <location>
        <begin position="71"/>
        <end position="242"/>
    </location>
</feature>
<sequence length="602" mass="67348">MYKKIFSLAFLTILFYTGCKKDPDTVARTDVYNSLNYPTTLPNLFAVLVPAYANLRSAELHGFNLLCKDFAGSEHVTDLAYPGDASWTELTLNNMSTSNSYANDLWIGLYRGIKNANTFLDRADFYEQQYSSPAEKPQIDQMRGEARFMRALYYFYLECFFGESYISAGGAGGDKMGVPLITTMAASLDATQVPRNSTKEVWDFITTELQQAATLLKGTQWTGANTGRATEWAAKALLGKAYVFNQNWAAAKPILLDVITNSGKSLMPFSKYKDAFNGIDANEFNEESIFEINVDRNSLGGYGIFSFNNNLTTSQGLIWSPCILGNDGTEKNGIGLGYCNEFFHEKNLQRFGFNQGIYKLVSNPAFDAGKPATYLNPKEVIDPAYKQQSLAARTNKTVDPRLYVAALQPWVDSASNDGATWRPVCRYIAMKEEFKTVYNGWSMRKFVTYDNLIFNRQAAADAANYYLLRLADVYLLYAEASANTGDNATALEYINKVKRRAYGYPVSGASPVDYKNLTDKTSAADANLANNPLRYERWAELFDEGHWWFDVCRWRIGSGEAAYYATSMAGGNIKWSDAKSYVWPIPANEINTNSSMKQSAGY</sequence>
<feature type="domain" description="RagB/SusD" evidence="6">
    <location>
        <begin position="287"/>
        <end position="602"/>
    </location>
</feature>
<dbReference type="SUPFAM" id="SSF48452">
    <property type="entry name" value="TPR-like"/>
    <property type="match status" value="1"/>
</dbReference>
<protein>
    <submittedName>
        <fullName evidence="8">Starch-binding associating with outer membrane</fullName>
    </submittedName>
</protein>
<evidence type="ECO:0000256" key="2">
    <source>
        <dbReference type="ARBA" id="ARBA00006275"/>
    </source>
</evidence>
<evidence type="ECO:0000256" key="3">
    <source>
        <dbReference type="ARBA" id="ARBA00022729"/>
    </source>
</evidence>
<keyword evidence="4" id="KW-0472">Membrane</keyword>
<accession>A0A1H7M5X0</accession>
<keyword evidence="3" id="KW-0732">Signal</keyword>
<dbReference type="Gene3D" id="1.25.40.390">
    <property type="match status" value="1"/>
</dbReference>
<dbReference type="GO" id="GO:0009279">
    <property type="term" value="C:cell outer membrane"/>
    <property type="evidence" value="ECO:0007669"/>
    <property type="project" value="UniProtKB-SubCell"/>
</dbReference>
<keyword evidence="5" id="KW-0998">Cell outer membrane</keyword>
<proteinExistence type="inferred from homology"/>
<evidence type="ECO:0000259" key="7">
    <source>
        <dbReference type="Pfam" id="PF14322"/>
    </source>
</evidence>
<comment type="subcellular location">
    <subcellularLocation>
        <location evidence="1">Cell outer membrane</location>
    </subcellularLocation>
</comment>
<reference evidence="8 9" key="1">
    <citation type="submission" date="2016-10" db="EMBL/GenBank/DDBJ databases">
        <authorList>
            <person name="de Groot N.N."/>
        </authorList>
    </citation>
    <scope>NUCLEOTIDE SEQUENCE [LARGE SCALE GENOMIC DNA]</scope>
    <source>
        <strain evidence="8 9">DSM 21039</strain>
    </source>
</reference>
<keyword evidence="9" id="KW-1185">Reference proteome</keyword>
<dbReference type="Pfam" id="PF07980">
    <property type="entry name" value="SusD_RagB"/>
    <property type="match status" value="1"/>
</dbReference>
<evidence type="ECO:0000256" key="5">
    <source>
        <dbReference type="ARBA" id="ARBA00023237"/>
    </source>
</evidence>
<dbReference type="EMBL" id="FOBB01000001">
    <property type="protein sequence ID" value="SEL06499.1"/>
    <property type="molecule type" value="Genomic_DNA"/>
</dbReference>
<dbReference type="OrthoDB" id="973538at2"/>
<dbReference type="InterPro" id="IPR012944">
    <property type="entry name" value="SusD_RagB_dom"/>
</dbReference>
<comment type="similarity">
    <text evidence="2">Belongs to the SusD family.</text>
</comment>
<evidence type="ECO:0000259" key="6">
    <source>
        <dbReference type="Pfam" id="PF07980"/>
    </source>
</evidence>
<dbReference type="InterPro" id="IPR033985">
    <property type="entry name" value="SusD-like_N"/>
</dbReference>